<dbReference type="InterPro" id="IPR051783">
    <property type="entry name" value="NAD(P)-dependent_oxidoreduct"/>
</dbReference>
<dbReference type="InParanoid" id="A0A0C3I324"/>
<dbReference type="STRING" id="913774.A0A0C3I324"/>
<organism evidence="1 2">
    <name type="scientific">Oidiodendron maius (strain Zn)</name>
    <dbReference type="NCBI Taxonomy" id="913774"/>
    <lineage>
        <taxon>Eukaryota</taxon>
        <taxon>Fungi</taxon>
        <taxon>Dikarya</taxon>
        <taxon>Ascomycota</taxon>
        <taxon>Pezizomycotina</taxon>
        <taxon>Leotiomycetes</taxon>
        <taxon>Leotiomycetes incertae sedis</taxon>
        <taxon>Myxotrichaceae</taxon>
        <taxon>Oidiodendron</taxon>
    </lineage>
</organism>
<name>A0A0C3I324_OIDMZ</name>
<accession>A0A0C3I324</accession>
<protein>
    <recommendedName>
        <fullName evidence="3">NAD(P)-binding domain-containing protein</fullName>
    </recommendedName>
</protein>
<keyword evidence="2" id="KW-1185">Reference proteome</keyword>
<sequence>MPSVLLVGATGLLGPSISRHLKETHPDWPLTVYFRNPEADNYFNTVVKADKIVHGTFEDATKLGDLAAEHEVVINSGSSFDPNVSRAIIDGMKRRKGIEKGTLIHISGGGNFIDGRTDGKFNPTSKVWNDMNEDDIRQINPSMLNGGADRVILDAGNEGSIKTYIVCEALTYGSAPSPFSSLGIGYKLLTGNAISLGYTPYVGDGSAVLSTIHVNDALTFIYKIIDLAVAQKEVTGSAESRWYNIYGERVSWKDLATVLAKTLHSKGVLPDAEPRSVPLEQAGEGEIPKLIAANMLMKGDRAEKLGFKARERSILEHIPEDLASYQF</sequence>
<dbReference type="OrthoDB" id="10262413at2759"/>
<reference evidence="2" key="2">
    <citation type="submission" date="2015-01" db="EMBL/GenBank/DDBJ databases">
        <title>Evolutionary Origins and Diversification of the Mycorrhizal Mutualists.</title>
        <authorList>
            <consortium name="DOE Joint Genome Institute"/>
            <consortium name="Mycorrhizal Genomics Consortium"/>
            <person name="Kohler A."/>
            <person name="Kuo A."/>
            <person name="Nagy L.G."/>
            <person name="Floudas D."/>
            <person name="Copeland A."/>
            <person name="Barry K.W."/>
            <person name="Cichocki N."/>
            <person name="Veneault-Fourrey C."/>
            <person name="LaButti K."/>
            <person name="Lindquist E.A."/>
            <person name="Lipzen A."/>
            <person name="Lundell T."/>
            <person name="Morin E."/>
            <person name="Murat C."/>
            <person name="Riley R."/>
            <person name="Ohm R."/>
            <person name="Sun H."/>
            <person name="Tunlid A."/>
            <person name="Henrissat B."/>
            <person name="Grigoriev I.V."/>
            <person name="Hibbett D.S."/>
            <person name="Martin F."/>
        </authorList>
    </citation>
    <scope>NUCLEOTIDE SEQUENCE [LARGE SCALE GENOMIC DNA]</scope>
    <source>
        <strain evidence="2">Zn</strain>
    </source>
</reference>
<gene>
    <name evidence="1" type="ORF">OIDMADRAFT_37846</name>
</gene>
<reference evidence="1 2" key="1">
    <citation type="submission" date="2014-04" db="EMBL/GenBank/DDBJ databases">
        <authorList>
            <consortium name="DOE Joint Genome Institute"/>
            <person name="Kuo A."/>
            <person name="Martino E."/>
            <person name="Perotto S."/>
            <person name="Kohler A."/>
            <person name="Nagy L.G."/>
            <person name="Floudas D."/>
            <person name="Copeland A."/>
            <person name="Barry K.W."/>
            <person name="Cichocki N."/>
            <person name="Veneault-Fourrey C."/>
            <person name="LaButti K."/>
            <person name="Lindquist E.A."/>
            <person name="Lipzen A."/>
            <person name="Lundell T."/>
            <person name="Morin E."/>
            <person name="Murat C."/>
            <person name="Sun H."/>
            <person name="Tunlid A."/>
            <person name="Henrissat B."/>
            <person name="Grigoriev I.V."/>
            <person name="Hibbett D.S."/>
            <person name="Martin F."/>
            <person name="Nordberg H.P."/>
            <person name="Cantor M.N."/>
            <person name="Hua S.X."/>
        </authorList>
    </citation>
    <scope>NUCLEOTIDE SEQUENCE [LARGE SCALE GENOMIC DNA]</scope>
    <source>
        <strain evidence="1 2">Zn</strain>
    </source>
</reference>
<dbReference type="Gene3D" id="3.40.50.720">
    <property type="entry name" value="NAD(P)-binding Rossmann-like Domain"/>
    <property type="match status" value="2"/>
</dbReference>
<dbReference type="AlphaFoldDB" id="A0A0C3I324"/>
<evidence type="ECO:0000313" key="1">
    <source>
        <dbReference type="EMBL" id="KIN08792.1"/>
    </source>
</evidence>
<dbReference type="InterPro" id="IPR036291">
    <property type="entry name" value="NAD(P)-bd_dom_sf"/>
</dbReference>
<evidence type="ECO:0000313" key="2">
    <source>
        <dbReference type="Proteomes" id="UP000054321"/>
    </source>
</evidence>
<dbReference type="Proteomes" id="UP000054321">
    <property type="component" value="Unassembled WGS sequence"/>
</dbReference>
<proteinExistence type="predicted"/>
<dbReference type="HOGENOM" id="CLU_007383_12_2_1"/>
<dbReference type="GO" id="GO:0004029">
    <property type="term" value="F:aldehyde dehydrogenase (NAD+) activity"/>
    <property type="evidence" value="ECO:0007669"/>
    <property type="project" value="TreeGrafter"/>
</dbReference>
<evidence type="ECO:0008006" key="3">
    <source>
        <dbReference type="Google" id="ProtNLM"/>
    </source>
</evidence>
<dbReference type="PANTHER" id="PTHR48079:SF6">
    <property type="entry name" value="NAD(P)-BINDING DOMAIN-CONTAINING PROTEIN-RELATED"/>
    <property type="match status" value="1"/>
</dbReference>
<dbReference type="SUPFAM" id="SSF51735">
    <property type="entry name" value="NAD(P)-binding Rossmann-fold domains"/>
    <property type="match status" value="1"/>
</dbReference>
<dbReference type="EMBL" id="KN832870">
    <property type="protein sequence ID" value="KIN08792.1"/>
    <property type="molecule type" value="Genomic_DNA"/>
</dbReference>
<dbReference type="PANTHER" id="PTHR48079">
    <property type="entry name" value="PROTEIN YEEZ"/>
    <property type="match status" value="1"/>
</dbReference>
<dbReference type="GO" id="GO:0005737">
    <property type="term" value="C:cytoplasm"/>
    <property type="evidence" value="ECO:0007669"/>
    <property type="project" value="TreeGrafter"/>
</dbReference>